<name>A0A2Z4J0D1_9ACTN</name>
<dbReference type="SUPFAM" id="SSF49373">
    <property type="entry name" value="Invasin/intimin cell-adhesion fragments"/>
    <property type="match status" value="1"/>
</dbReference>
<evidence type="ECO:0000313" key="5">
    <source>
        <dbReference type="Proteomes" id="UP000249616"/>
    </source>
</evidence>
<dbReference type="RefSeq" id="WP_112439153.1">
    <property type="nucleotide sequence ID" value="NZ_CP030073.1"/>
</dbReference>
<feature type="region of interest" description="Disordered" evidence="1">
    <location>
        <begin position="240"/>
        <end position="309"/>
    </location>
</feature>
<dbReference type="InterPro" id="IPR006311">
    <property type="entry name" value="TAT_signal"/>
</dbReference>
<keyword evidence="2" id="KW-0472">Membrane</keyword>
<feature type="region of interest" description="Disordered" evidence="1">
    <location>
        <begin position="533"/>
        <end position="576"/>
    </location>
</feature>
<feature type="transmembrane region" description="Helical" evidence="2">
    <location>
        <begin position="585"/>
        <end position="607"/>
    </location>
</feature>
<protein>
    <recommendedName>
        <fullName evidence="6">Big-1 domain-containing protein</fullName>
    </recommendedName>
</protein>
<dbReference type="Proteomes" id="UP000249616">
    <property type="component" value="Chromosome"/>
</dbReference>
<evidence type="ECO:0008006" key="6">
    <source>
        <dbReference type="Google" id="ProtNLM"/>
    </source>
</evidence>
<evidence type="ECO:0000313" key="4">
    <source>
        <dbReference type="EMBL" id="AWW38520.1"/>
    </source>
</evidence>
<dbReference type="InterPro" id="IPR013783">
    <property type="entry name" value="Ig-like_fold"/>
</dbReference>
<dbReference type="KEGG" id="scad:DN051_19210"/>
<feature type="region of interest" description="Disordered" evidence="1">
    <location>
        <begin position="162"/>
        <end position="228"/>
    </location>
</feature>
<feature type="region of interest" description="Disordered" evidence="1">
    <location>
        <begin position="475"/>
        <end position="505"/>
    </location>
</feature>
<dbReference type="InterPro" id="IPR008964">
    <property type="entry name" value="Invasin/intimin_cell_adhesion"/>
</dbReference>
<organism evidence="4 5">
    <name type="scientific">Streptomyces cadmiisoli</name>
    <dbReference type="NCBI Taxonomy" id="2184053"/>
    <lineage>
        <taxon>Bacteria</taxon>
        <taxon>Bacillati</taxon>
        <taxon>Actinomycetota</taxon>
        <taxon>Actinomycetes</taxon>
        <taxon>Kitasatosporales</taxon>
        <taxon>Streptomycetaceae</taxon>
        <taxon>Streptomyces</taxon>
        <taxon>Streptomyces aurantiacus group</taxon>
    </lineage>
</organism>
<feature type="compositionally biased region" description="Basic and acidic residues" evidence="1">
    <location>
        <begin position="475"/>
        <end position="498"/>
    </location>
</feature>
<dbReference type="AlphaFoldDB" id="A0A2Z4J0D1"/>
<feature type="signal peptide" evidence="3">
    <location>
        <begin position="1"/>
        <end position="32"/>
    </location>
</feature>
<gene>
    <name evidence="4" type="ORF">DN051_19210</name>
</gene>
<sequence>MDQVSALSRRHRLVRGAAALTVAAFGAGVALAGAPAATAADGGPARAGTACTPTAGFEGCRLFDFTGAAVDFQVPAGVTELDVRAWGQGGTGGSMASGGAGGHAAGTVSVTPGEKLSVAVAGLRFGDAIGGKGGGGWAENGGSSSAVRTGAGKPLLVAAGGGGAGGGVSTHGARAGAGGAARGQDAGGELGGKGAEGATGGAGAGDGAAGADHAAGGKGGDGGKGTAREGGGGGGAGYAGGGGGAGAEGSEDVTGGGGGGSSYADPDRVTDVRLLGGDRSAPPAKNDPFWAPGSDPVTSGVAEGGVNAPGGDGRVVLQWDTAAITELSQVSGADQTVSPGGFFQPMAVVARDKDGDPVESASVTYTIEDPDGLGVVFSAGGRDERRTVLTTDAQGRARSPFIDATGAEGEFKVRVAVQGASTVFTGRVEVLKHVVAVVSGDDQEARQGESFDEALRVLVTESGAPVEGRAVEFRVEGDSEDGPRFEGEEQSVHVETDASGKASAPALVAGRGTGTYTVVATVGGASTGFTLVVLPGADPTDPAEPTDPAGPSDPADGGTGGTEGTSGGNTAAPAGGSLAETGTGALGTLLGLAAALAAVGAAACRFGPRRKQRFQTRG</sequence>
<keyword evidence="5" id="KW-1185">Reference proteome</keyword>
<dbReference type="Gene3D" id="2.60.40.10">
    <property type="entry name" value="Immunoglobulins"/>
    <property type="match status" value="1"/>
</dbReference>
<proteinExistence type="predicted"/>
<reference evidence="4 5" key="1">
    <citation type="journal article" date="2019" name="Int. J. Syst. Evol. Microbiol.">
        <title>Streptomyces cadmiisoli sp. nov., a novel actinomycete isolated from cadmium-contaminated soil.</title>
        <authorList>
            <person name="Li K."/>
            <person name="Tang X."/>
            <person name="Zhao J."/>
            <person name="Guo Y."/>
            <person name="Tang Y."/>
            <person name="Gao J."/>
        </authorList>
    </citation>
    <scope>NUCLEOTIDE SEQUENCE [LARGE SCALE GENOMIC DNA]</scope>
    <source>
        <strain evidence="4 5">ZFG47</strain>
    </source>
</reference>
<feature type="compositionally biased region" description="Gly residues" evidence="1">
    <location>
        <begin position="557"/>
        <end position="567"/>
    </location>
</feature>
<evidence type="ECO:0000256" key="3">
    <source>
        <dbReference type="SAM" id="SignalP"/>
    </source>
</evidence>
<feature type="compositionally biased region" description="Gly residues" evidence="1">
    <location>
        <begin position="162"/>
        <end position="208"/>
    </location>
</feature>
<keyword evidence="3" id="KW-0732">Signal</keyword>
<keyword evidence="2" id="KW-0812">Transmembrane</keyword>
<dbReference type="GO" id="GO:0005975">
    <property type="term" value="P:carbohydrate metabolic process"/>
    <property type="evidence" value="ECO:0007669"/>
    <property type="project" value="UniProtKB-ARBA"/>
</dbReference>
<keyword evidence="2" id="KW-1133">Transmembrane helix</keyword>
<evidence type="ECO:0000256" key="1">
    <source>
        <dbReference type="SAM" id="MobiDB-lite"/>
    </source>
</evidence>
<dbReference type="PROSITE" id="PS51318">
    <property type="entry name" value="TAT"/>
    <property type="match status" value="1"/>
</dbReference>
<evidence type="ECO:0000256" key="2">
    <source>
        <dbReference type="SAM" id="Phobius"/>
    </source>
</evidence>
<accession>A0A2Z4J0D1</accession>
<feature type="chain" id="PRO_5039559864" description="Big-1 domain-containing protein" evidence="3">
    <location>
        <begin position="33"/>
        <end position="618"/>
    </location>
</feature>
<feature type="compositionally biased region" description="Gly residues" evidence="1">
    <location>
        <begin position="216"/>
        <end position="228"/>
    </location>
</feature>
<dbReference type="EMBL" id="CP030073">
    <property type="protein sequence ID" value="AWW38520.1"/>
    <property type="molecule type" value="Genomic_DNA"/>
</dbReference>